<evidence type="ECO:0000256" key="8">
    <source>
        <dbReference type="ARBA" id="ARBA00022827"/>
    </source>
</evidence>
<gene>
    <name evidence="17" type="ORF">C7419_103405</name>
</gene>
<evidence type="ECO:0000256" key="2">
    <source>
        <dbReference type="ARBA" id="ARBA00001974"/>
    </source>
</evidence>
<evidence type="ECO:0000256" key="4">
    <source>
        <dbReference type="ARBA" id="ARBA00012229"/>
    </source>
</evidence>
<dbReference type="Gene3D" id="3.10.20.30">
    <property type="match status" value="1"/>
</dbReference>
<keyword evidence="6" id="KW-0285">Flavoprotein</keyword>
<dbReference type="Gene3D" id="2.40.30.10">
    <property type="entry name" value="Translation factors"/>
    <property type="match status" value="1"/>
</dbReference>
<evidence type="ECO:0000256" key="11">
    <source>
        <dbReference type="ARBA" id="ARBA00023004"/>
    </source>
</evidence>
<dbReference type="CDD" id="cd06184">
    <property type="entry name" value="flavohem_like_fad_nad_binding"/>
    <property type="match status" value="1"/>
</dbReference>
<dbReference type="InterPro" id="IPR052353">
    <property type="entry name" value="Benzoxazolinone_Detox_Enz"/>
</dbReference>
<evidence type="ECO:0000256" key="7">
    <source>
        <dbReference type="ARBA" id="ARBA00022723"/>
    </source>
</evidence>
<keyword evidence="9" id="KW-0521">NADP</keyword>
<comment type="catalytic activity">
    <reaction evidence="13">
        <text>2 nitric oxide + NADH + 2 O2 = 2 nitrate + NAD(+) + H(+)</text>
        <dbReference type="Rhea" id="RHEA:19469"/>
        <dbReference type="ChEBI" id="CHEBI:15378"/>
        <dbReference type="ChEBI" id="CHEBI:15379"/>
        <dbReference type="ChEBI" id="CHEBI:16480"/>
        <dbReference type="ChEBI" id="CHEBI:17632"/>
        <dbReference type="ChEBI" id="CHEBI:57540"/>
        <dbReference type="ChEBI" id="CHEBI:57945"/>
        <dbReference type="EC" id="1.14.12.17"/>
    </reaction>
</comment>
<dbReference type="InterPro" id="IPR017927">
    <property type="entry name" value="FAD-bd_FR_type"/>
</dbReference>
<dbReference type="GO" id="GO:0051536">
    <property type="term" value="F:iron-sulfur cluster binding"/>
    <property type="evidence" value="ECO:0007669"/>
    <property type="project" value="InterPro"/>
</dbReference>
<evidence type="ECO:0000313" key="18">
    <source>
        <dbReference type="Proteomes" id="UP000245754"/>
    </source>
</evidence>
<feature type="domain" description="MOSC" evidence="15">
    <location>
        <begin position="29"/>
        <end position="164"/>
    </location>
</feature>
<dbReference type="GO" id="GO:0030170">
    <property type="term" value="F:pyridoxal phosphate binding"/>
    <property type="evidence" value="ECO:0007669"/>
    <property type="project" value="InterPro"/>
</dbReference>
<dbReference type="Pfam" id="PF00111">
    <property type="entry name" value="Fer2"/>
    <property type="match status" value="1"/>
</dbReference>
<dbReference type="InterPro" id="IPR001433">
    <property type="entry name" value="OxRdtase_FAD/NAD-bd"/>
</dbReference>
<keyword evidence="10" id="KW-0560">Oxidoreductase</keyword>
<keyword evidence="18" id="KW-1185">Reference proteome</keyword>
<keyword evidence="8" id="KW-0274">FAD</keyword>
<dbReference type="CDD" id="cd00207">
    <property type="entry name" value="fer2"/>
    <property type="match status" value="1"/>
</dbReference>
<evidence type="ECO:0000256" key="14">
    <source>
        <dbReference type="ARBA" id="ARBA00049433"/>
    </source>
</evidence>
<dbReference type="FunFam" id="3.40.50.80:FF:000010">
    <property type="entry name" value="Flavohemoprotein"/>
    <property type="match status" value="1"/>
</dbReference>
<evidence type="ECO:0000256" key="5">
    <source>
        <dbReference type="ARBA" id="ARBA00022617"/>
    </source>
</evidence>
<evidence type="ECO:0000313" key="17">
    <source>
        <dbReference type="EMBL" id="PWK34086.1"/>
    </source>
</evidence>
<dbReference type="SUPFAM" id="SSF63380">
    <property type="entry name" value="Riboflavin synthase domain-like"/>
    <property type="match status" value="1"/>
</dbReference>
<dbReference type="InterPro" id="IPR039261">
    <property type="entry name" value="FNR_nucleotide-bd"/>
</dbReference>
<dbReference type="SUPFAM" id="SSF54292">
    <property type="entry name" value="2Fe-2S ferredoxin-like"/>
    <property type="match status" value="1"/>
</dbReference>
<dbReference type="EC" id="1.14.12.17" evidence="4"/>
<dbReference type="Pfam" id="PF03475">
    <property type="entry name" value="YiiM_3-alpha"/>
    <property type="match status" value="1"/>
</dbReference>
<dbReference type="EMBL" id="QGGT01000003">
    <property type="protein sequence ID" value="PWK34086.1"/>
    <property type="molecule type" value="Genomic_DNA"/>
</dbReference>
<reference evidence="17 18" key="1">
    <citation type="submission" date="2018-05" db="EMBL/GenBank/DDBJ databases">
        <title>Genomic Encyclopedia of Type Strains, Phase IV (KMG-V): Genome sequencing to study the core and pangenomes of soil and plant-associated prokaryotes.</title>
        <authorList>
            <person name="Whitman W."/>
        </authorList>
    </citation>
    <scope>NUCLEOTIDE SEQUENCE [LARGE SCALE GENOMIC DNA]</scope>
    <source>
        <strain evidence="17 18">SLV-132</strain>
    </source>
</reference>
<dbReference type="SUPFAM" id="SSF50800">
    <property type="entry name" value="PK beta-barrel domain-like"/>
    <property type="match status" value="1"/>
</dbReference>
<organism evidence="17 18">
    <name type="scientific">Cupriavidus plantarum</name>
    <dbReference type="NCBI Taxonomy" id="942865"/>
    <lineage>
        <taxon>Bacteria</taxon>
        <taxon>Pseudomonadati</taxon>
        <taxon>Pseudomonadota</taxon>
        <taxon>Betaproteobacteria</taxon>
        <taxon>Burkholderiales</taxon>
        <taxon>Burkholderiaceae</taxon>
        <taxon>Cupriavidus</taxon>
    </lineage>
</organism>
<sequence length="593" mass="64436">MSTLLSVNVGKTTEVTWQGRTVRTSIWKSPVSGRVMARRLNIDGDAQTDLQGHGGEQRAVMVYQMSSYRFWNEFLGRDQYEYGQFGENLTVEGLEDAEVCIGDRYRIGTAEFEVSQPRVTCYRLGIRMAHPELPALVVTHGRPGFYMRVIREGEIGAGDEIVLLAKGPGQMSVTEVDRLLYTDAHPEASLRKVLRIAALSPGWRQSFESLLAAQGKSAGGNAGLDPSEPALAWAGFRAMRVARTVPESEDVTSIWLEAADGAALPPWRAGQHIAVRAGAGKGGADEIRMYSLSGDPALHAPFANAYRISVKREDRGVVSRYLHTHAAAGMTLDVSAPRGAFGLAAGEAPVVLVSAGIGVTPMLAMLYALAEDAGPARQVWWFHGARDGRHHAFREELRALAARCPGMRTHVAYSRPGDEDRAGEAFDLEGRLSVARMQADGVPREANFYLCGPLPFLHDMRAQLRAWGVPDEHIHEEIFGAEIGRNARVDNPASTPSIAPHLPDGPPGDGPTIAFVRSGLRVNWSDRYTALLDLAEACAVPVRWSCRTGVCHNCRANLLDGKIRYAPQPLSPPPDGTVLLCCAKPEGDVQLEL</sequence>
<dbReference type="AlphaFoldDB" id="A0A316ERE5"/>
<dbReference type="InterPro" id="IPR011037">
    <property type="entry name" value="Pyrv_Knase-like_insert_dom_sf"/>
</dbReference>
<dbReference type="RefSeq" id="WP_109584144.1">
    <property type="nucleotide sequence ID" value="NZ_QGGT01000003.1"/>
</dbReference>
<comment type="catalytic activity">
    <reaction evidence="14">
        <text>2 nitric oxide + NADPH + 2 O2 = 2 nitrate + NADP(+) + H(+)</text>
        <dbReference type="Rhea" id="RHEA:19465"/>
        <dbReference type="ChEBI" id="CHEBI:15378"/>
        <dbReference type="ChEBI" id="CHEBI:15379"/>
        <dbReference type="ChEBI" id="CHEBI:16480"/>
        <dbReference type="ChEBI" id="CHEBI:17632"/>
        <dbReference type="ChEBI" id="CHEBI:57783"/>
        <dbReference type="ChEBI" id="CHEBI:58349"/>
        <dbReference type="EC" id="1.14.12.17"/>
    </reaction>
</comment>
<dbReference type="PROSITE" id="PS51384">
    <property type="entry name" value="FAD_FR"/>
    <property type="match status" value="1"/>
</dbReference>
<dbReference type="SUPFAM" id="SSF52343">
    <property type="entry name" value="Ferredoxin reductase-like, C-terminal NADP-linked domain"/>
    <property type="match status" value="1"/>
</dbReference>
<dbReference type="InterPro" id="IPR005302">
    <property type="entry name" value="MoCF_Sase_C"/>
</dbReference>
<dbReference type="GO" id="GO:0030151">
    <property type="term" value="F:molybdenum ion binding"/>
    <property type="evidence" value="ECO:0007669"/>
    <property type="project" value="InterPro"/>
</dbReference>
<dbReference type="PANTHER" id="PTHR30212:SF2">
    <property type="entry name" value="PROTEIN YIIM"/>
    <property type="match status" value="1"/>
</dbReference>
<dbReference type="Pfam" id="PF03473">
    <property type="entry name" value="MOSC"/>
    <property type="match status" value="1"/>
</dbReference>
<evidence type="ECO:0000256" key="3">
    <source>
        <dbReference type="ARBA" id="ARBA00006401"/>
    </source>
</evidence>
<evidence type="ECO:0000256" key="6">
    <source>
        <dbReference type="ARBA" id="ARBA00022630"/>
    </source>
</evidence>
<dbReference type="PANTHER" id="PTHR30212">
    <property type="entry name" value="PROTEIN YIIM"/>
    <property type="match status" value="1"/>
</dbReference>
<keyword evidence="11" id="KW-0408">Iron</keyword>
<dbReference type="Proteomes" id="UP000245754">
    <property type="component" value="Unassembled WGS sequence"/>
</dbReference>
<evidence type="ECO:0000256" key="12">
    <source>
        <dbReference type="ARBA" id="ARBA00023027"/>
    </source>
</evidence>
<comment type="cofactor">
    <cofactor evidence="2">
        <name>FAD</name>
        <dbReference type="ChEBI" id="CHEBI:57692"/>
    </cofactor>
</comment>
<name>A0A316ERE5_9BURK</name>
<evidence type="ECO:0000259" key="15">
    <source>
        <dbReference type="PROSITE" id="PS51340"/>
    </source>
</evidence>
<evidence type="ECO:0000256" key="13">
    <source>
        <dbReference type="ARBA" id="ARBA00048649"/>
    </source>
</evidence>
<comment type="similarity">
    <text evidence="3">In the C-terminal section; belongs to the flavoprotein pyridine nucleotide cytochrome reductase family.</text>
</comment>
<dbReference type="InterPro" id="IPR005163">
    <property type="entry name" value="Tri_helical_YiiM-like"/>
</dbReference>
<evidence type="ECO:0000256" key="1">
    <source>
        <dbReference type="ARBA" id="ARBA00001970"/>
    </source>
</evidence>
<protein>
    <recommendedName>
        <fullName evidence="4">nitric oxide dioxygenase</fullName>
        <ecNumber evidence="4">1.14.12.17</ecNumber>
    </recommendedName>
</protein>
<dbReference type="Pfam" id="PF00175">
    <property type="entry name" value="NAD_binding_1"/>
    <property type="match status" value="1"/>
</dbReference>
<keyword evidence="12" id="KW-0520">NAD</keyword>
<dbReference type="InterPro" id="IPR012675">
    <property type="entry name" value="Beta-grasp_dom_sf"/>
</dbReference>
<keyword evidence="5" id="KW-0349">Heme</keyword>
<dbReference type="InterPro" id="IPR036010">
    <property type="entry name" value="2Fe-2S_ferredoxin-like_sf"/>
</dbReference>
<accession>A0A316ERE5</accession>
<dbReference type="InterPro" id="IPR017938">
    <property type="entry name" value="Riboflavin_synthase-like_b-brl"/>
</dbReference>
<dbReference type="Gene3D" id="2.40.33.20">
    <property type="entry name" value="PK beta-barrel domain-like"/>
    <property type="match status" value="1"/>
</dbReference>
<comment type="cofactor">
    <cofactor evidence="1">
        <name>heme b</name>
        <dbReference type="ChEBI" id="CHEBI:60344"/>
    </cofactor>
</comment>
<evidence type="ECO:0000259" key="16">
    <source>
        <dbReference type="PROSITE" id="PS51384"/>
    </source>
</evidence>
<keyword evidence="7" id="KW-0479">Metal-binding</keyword>
<evidence type="ECO:0000256" key="10">
    <source>
        <dbReference type="ARBA" id="ARBA00023002"/>
    </source>
</evidence>
<comment type="caution">
    <text evidence="17">The sequence shown here is derived from an EMBL/GenBank/DDBJ whole genome shotgun (WGS) entry which is preliminary data.</text>
</comment>
<dbReference type="GO" id="GO:0008941">
    <property type="term" value="F:nitric oxide dioxygenase NAD(P)H activity"/>
    <property type="evidence" value="ECO:0007669"/>
    <property type="project" value="UniProtKB-EC"/>
</dbReference>
<proteinExistence type="inferred from homology"/>
<dbReference type="Gene3D" id="3.40.50.80">
    <property type="entry name" value="Nucleotide-binding domain of ferredoxin-NADP reductase (FNR) module"/>
    <property type="match status" value="1"/>
</dbReference>
<dbReference type="InterPro" id="IPR001041">
    <property type="entry name" value="2Fe-2S_ferredoxin-type"/>
</dbReference>
<evidence type="ECO:0000256" key="9">
    <source>
        <dbReference type="ARBA" id="ARBA00022857"/>
    </source>
</evidence>
<dbReference type="PROSITE" id="PS51340">
    <property type="entry name" value="MOSC"/>
    <property type="match status" value="1"/>
</dbReference>
<feature type="domain" description="FAD-binding FR-type" evidence="16">
    <location>
        <begin position="234"/>
        <end position="344"/>
    </location>
</feature>